<evidence type="ECO:0000256" key="6">
    <source>
        <dbReference type="ARBA" id="ARBA00023136"/>
    </source>
</evidence>
<dbReference type="AlphaFoldDB" id="A0A4R8DP47"/>
<reference evidence="9 10" key="1">
    <citation type="submission" date="2019-03" db="EMBL/GenBank/DDBJ databases">
        <title>Genomic Encyclopedia of Type Strains, Phase IV (KMG-IV): sequencing the most valuable type-strain genomes for metagenomic binning, comparative biology and taxonomic classification.</title>
        <authorList>
            <person name="Goeker M."/>
        </authorList>
    </citation>
    <scope>NUCLEOTIDE SEQUENCE [LARGE SCALE GENOMIC DNA]</scope>
    <source>
        <strain evidence="9 10">DSM 100059</strain>
    </source>
</reference>
<dbReference type="InterPro" id="IPR003416">
    <property type="entry name" value="MgtC/SapB/SrpB/YhiD_fam"/>
</dbReference>
<evidence type="ECO:0000313" key="10">
    <source>
        <dbReference type="Proteomes" id="UP000294498"/>
    </source>
</evidence>
<evidence type="ECO:0000256" key="2">
    <source>
        <dbReference type="ARBA" id="ARBA00009298"/>
    </source>
</evidence>
<keyword evidence="10" id="KW-1185">Reference proteome</keyword>
<evidence type="ECO:0000256" key="5">
    <source>
        <dbReference type="ARBA" id="ARBA00022989"/>
    </source>
</evidence>
<proteinExistence type="inferred from homology"/>
<name>A0A4R8DP47_9BACT</name>
<organism evidence="9 10">
    <name type="scientific">Dinghuibacter silviterrae</name>
    <dbReference type="NCBI Taxonomy" id="1539049"/>
    <lineage>
        <taxon>Bacteria</taxon>
        <taxon>Pseudomonadati</taxon>
        <taxon>Bacteroidota</taxon>
        <taxon>Chitinophagia</taxon>
        <taxon>Chitinophagales</taxon>
        <taxon>Chitinophagaceae</taxon>
        <taxon>Dinghuibacter</taxon>
    </lineage>
</organism>
<sequence>MHANIEDIYKLLVALGLGAVLGLEREYRSKAAGFRTLTMISVGACLFTILSQMIGGAGNPDRIASNVVQGIGFLGAGVIFKDNFSVSGLTTATAIWVSSAIGMAAGSGSFALAAFTTAAALVVLSAFEIIQSRVDRLHQYRQYRVSYKMEELTASHVEDDFKRSGLRYRKQKQSRDGMVVTSWYEVFGNEGCFQALDKVLLADERILSFDN</sequence>
<protein>
    <submittedName>
        <fullName evidence="9">Putative Mg2+ transporter-C (MgtC) family protein</fullName>
    </submittedName>
</protein>
<comment type="caution">
    <text evidence="9">The sequence shown here is derived from an EMBL/GenBank/DDBJ whole genome shotgun (WGS) entry which is preliminary data.</text>
</comment>
<dbReference type="Pfam" id="PF02308">
    <property type="entry name" value="MgtC"/>
    <property type="match status" value="1"/>
</dbReference>
<dbReference type="InterPro" id="IPR049177">
    <property type="entry name" value="MgtC_SapB_SrpB_YhiD_N"/>
</dbReference>
<keyword evidence="4 7" id="KW-0812">Transmembrane</keyword>
<dbReference type="Proteomes" id="UP000294498">
    <property type="component" value="Unassembled WGS sequence"/>
</dbReference>
<keyword evidence="6 7" id="KW-0472">Membrane</keyword>
<dbReference type="PRINTS" id="PR01837">
    <property type="entry name" value="MGTCSAPBPROT"/>
</dbReference>
<evidence type="ECO:0000313" key="9">
    <source>
        <dbReference type="EMBL" id="TDW99194.1"/>
    </source>
</evidence>
<dbReference type="RefSeq" id="WP_133989711.1">
    <property type="nucleotide sequence ID" value="NZ_SODV01000001.1"/>
</dbReference>
<evidence type="ECO:0000256" key="3">
    <source>
        <dbReference type="ARBA" id="ARBA00022475"/>
    </source>
</evidence>
<accession>A0A4R8DP47</accession>
<feature type="domain" description="MgtC/SapB/SrpB/YhiD N-terminal" evidence="8">
    <location>
        <begin position="11"/>
        <end position="131"/>
    </location>
</feature>
<dbReference type="PANTHER" id="PTHR33778">
    <property type="entry name" value="PROTEIN MGTC"/>
    <property type="match status" value="1"/>
</dbReference>
<feature type="transmembrane region" description="Helical" evidence="7">
    <location>
        <begin position="63"/>
        <end position="80"/>
    </location>
</feature>
<dbReference type="PANTHER" id="PTHR33778:SF1">
    <property type="entry name" value="MAGNESIUM TRANSPORTER YHID-RELATED"/>
    <property type="match status" value="1"/>
</dbReference>
<evidence type="ECO:0000256" key="4">
    <source>
        <dbReference type="ARBA" id="ARBA00022692"/>
    </source>
</evidence>
<evidence type="ECO:0000256" key="1">
    <source>
        <dbReference type="ARBA" id="ARBA00004651"/>
    </source>
</evidence>
<dbReference type="GO" id="GO:0005886">
    <property type="term" value="C:plasma membrane"/>
    <property type="evidence" value="ECO:0007669"/>
    <property type="project" value="UniProtKB-SubCell"/>
</dbReference>
<dbReference type="OrthoDB" id="9811198at2"/>
<keyword evidence="3" id="KW-1003">Cell membrane</keyword>
<feature type="transmembrane region" description="Helical" evidence="7">
    <location>
        <begin position="100"/>
        <end position="127"/>
    </location>
</feature>
<evidence type="ECO:0000256" key="7">
    <source>
        <dbReference type="SAM" id="Phobius"/>
    </source>
</evidence>
<comment type="subcellular location">
    <subcellularLocation>
        <location evidence="1">Cell membrane</location>
        <topology evidence="1">Multi-pass membrane protein</topology>
    </subcellularLocation>
</comment>
<evidence type="ECO:0000259" key="8">
    <source>
        <dbReference type="Pfam" id="PF02308"/>
    </source>
</evidence>
<gene>
    <name evidence="9" type="ORF">EDB95_0203</name>
</gene>
<dbReference type="EMBL" id="SODV01000001">
    <property type="protein sequence ID" value="TDW99194.1"/>
    <property type="molecule type" value="Genomic_DNA"/>
</dbReference>
<keyword evidence="5 7" id="KW-1133">Transmembrane helix</keyword>
<feature type="transmembrane region" description="Helical" evidence="7">
    <location>
        <begin position="32"/>
        <end position="51"/>
    </location>
</feature>
<comment type="similarity">
    <text evidence="2">Belongs to the MgtC/SapB family.</text>
</comment>